<reference evidence="4 5" key="1">
    <citation type="journal article" date="2019" name="Int. J. Syst. Evol. Microbiol.">
        <title>The Global Catalogue of Microorganisms (GCM) 10K type strain sequencing project: providing services to taxonomists for standard genome sequencing and annotation.</title>
        <authorList>
            <consortium name="The Broad Institute Genomics Platform"/>
            <consortium name="The Broad Institute Genome Sequencing Center for Infectious Disease"/>
            <person name="Wu L."/>
            <person name="Ma J."/>
        </authorList>
    </citation>
    <scope>NUCLEOTIDE SEQUENCE [LARGE SCALE GENOMIC DNA]</scope>
    <source>
        <strain evidence="4 5">RDMS1</strain>
    </source>
</reference>
<evidence type="ECO:0000256" key="3">
    <source>
        <dbReference type="ARBA" id="ARBA00035646"/>
    </source>
</evidence>
<dbReference type="GeneID" id="76201956"/>
<proteinExistence type="inferred from homology"/>
<evidence type="ECO:0000256" key="1">
    <source>
        <dbReference type="ARBA" id="ARBA00022987"/>
    </source>
</evidence>
<dbReference type="Proteomes" id="UP001596417">
    <property type="component" value="Unassembled WGS sequence"/>
</dbReference>
<dbReference type="PANTHER" id="PTHR35344">
    <property type="entry name" value="GAS VESICLE STRUCTURAL PROTEIN 2-RELATED"/>
    <property type="match status" value="1"/>
</dbReference>
<evidence type="ECO:0000313" key="5">
    <source>
        <dbReference type="Proteomes" id="UP001596417"/>
    </source>
</evidence>
<dbReference type="PROSITE" id="PS00669">
    <property type="entry name" value="GAS_VESICLE_A_2"/>
    <property type="match status" value="1"/>
</dbReference>
<dbReference type="InterPro" id="IPR000638">
    <property type="entry name" value="Gas-vesicle_GvpA-like"/>
</dbReference>
<dbReference type="GO" id="GO:0031411">
    <property type="term" value="C:gas vesicle"/>
    <property type="evidence" value="ECO:0007669"/>
    <property type="project" value="UniProtKB-SubCell"/>
</dbReference>
<evidence type="ECO:0000313" key="4">
    <source>
        <dbReference type="EMBL" id="MFC7192283.1"/>
    </source>
</evidence>
<dbReference type="AlphaFoldDB" id="A0ABD5YT13"/>
<gene>
    <name evidence="4" type="primary">gvpM</name>
    <name evidence="4" type="ORF">ACFQL7_22345</name>
</gene>
<dbReference type="PROSITE" id="PS00234">
    <property type="entry name" value="GAS_VESICLE_A_1"/>
    <property type="match status" value="1"/>
</dbReference>
<name>A0ABD5YT13_9EURY</name>
<dbReference type="NCBIfam" id="NF046091">
    <property type="entry name" value="halo_gas_GvpM"/>
    <property type="match status" value="1"/>
</dbReference>
<comment type="subcellular location">
    <subcellularLocation>
        <location evidence="2">Gas vesicle</location>
    </subcellularLocation>
</comment>
<dbReference type="RefSeq" id="WP_248909844.1">
    <property type="nucleotide sequence ID" value="NZ_CP109980.1"/>
</dbReference>
<evidence type="ECO:0000256" key="2">
    <source>
        <dbReference type="ARBA" id="ARBA00035108"/>
    </source>
</evidence>
<protein>
    <submittedName>
        <fullName evidence="4">Gas vesicle protein GvpM</fullName>
    </submittedName>
</protein>
<dbReference type="InterPro" id="IPR018493">
    <property type="entry name" value="GvpA-like_CS"/>
</dbReference>
<dbReference type="InterPro" id="IPR050530">
    <property type="entry name" value="GvpA"/>
</dbReference>
<dbReference type="EMBL" id="JBHTAX010000004">
    <property type="protein sequence ID" value="MFC7192283.1"/>
    <property type="molecule type" value="Genomic_DNA"/>
</dbReference>
<organism evidence="4 5">
    <name type="scientific">Halocatena marina</name>
    <dbReference type="NCBI Taxonomy" id="2934937"/>
    <lineage>
        <taxon>Archaea</taxon>
        <taxon>Methanobacteriati</taxon>
        <taxon>Methanobacteriota</taxon>
        <taxon>Stenosarchaea group</taxon>
        <taxon>Halobacteria</taxon>
        <taxon>Halobacteriales</taxon>
        <taxon>Natronomonadaceae</taxon>
        <taxon>Halocatena</taxon>
    </lineage>
</organism>
<dbReference type="Pfam" id="PF00741">
    <property type="entry name" value="Gas_vesicle"/>
    <property type="match status" value="1"/>
</dbReference>
<keyword evidence="1" id="KW-0304">Gas vesicle</keyword>
<keyword evidence="5" id="KW-1185">Reference proteome</keyword>
<comment type="caution">
    <text evidence="4">The sequence shown here is derived from an EMBL/GenBank/DDBJ whole genome shotgun (WGS) entry which is preliminary data.</text>
</comment>
<comment type="similarity">
    <text evidence="3">Belongs to the gas vesicle GvpA family.</text>
</comment>
<dbReference type="PANTHER" id="PTHR35344:SF4">
    <property type="entry name" value="GAS VESICLE PROTEIN A1"/>
    <property type="match status" value="1"/>
</dbReference>
<accession>A0ABD5YT13</accession>
<sequence>MQPTKRDDDAVVDLLDVILRDGAVLEADAVITVADIPLVGLKLRAAIAGMTTMTEYGIFEEWDWRYRHRAHGETTGENNLQREM</sequence>